<dbReference type="Proteomes" id="UP001523550">
    <property type="component" value="Unassembled WGS sequence"/>
</dbReference>
<dbReference type="InterPro" id="IPR007208">
    <property type="entry name" value="MrpF/PhaF-like"/>
</dbReference>
<keyword evidence="2" id="KW-1003">Cell membrane</keyword>
<keyword evidence="5 6" id="KW-0472">Membrane</keyword>
<dbReference type="EMBL" id="JALJYF010000001">
    <property type="protein sequence ID" value="MCP1726753.1"/>
    <property type="molecule type" value="Genomic_DNA"/>
</dbReference>
<comment type="subcellular location">
    <subcellularLocation>
        <location evidence="1">Cell membrane</location>
        <topology evidence="1">Multi-pass membrane protein</topology>
    </subcellularLocation>
</comment>
<feature type="transmembrane region" description="Helical" evidence="6">
    <location>
        <begin position="6"/>
        <end position="24"/>
    </location>
</feature>
<name>A0ABT1G8U3_9GAMM</name>
<accession>A0ABT1G8U3</accession>
<evidence type="ECO:0000256" key="2">
    <source>
        <dbReference type="ARBA" id="ARBA00022475"/>
    </source>
</evidence>
<keyword evidence="8" id="KW-1185">Reference proteome</keyword>
<evidence type="ECO:0000313" key="7">
    <source>
        <dbReference type="EMBL" id="MCP1726753.1"/>
    </source>
</evidence>
<keyword evidence="3 6" id="KW-0812">Transmembrane</keyword>
<gene>
    <name evidence="7" type="ORF">J2T60_000718</name>
</gene>
<evidence type="ECO:0000256" key="4">
    <source>
        <dbReference type="ARBA" id="ARBA00022989"/>
    </source>
</evidence>
<evidence type="ECO:0000256" key="6">
    <source>
        <dbReference type="SAM" id="Phobius"/>
    </source>
</evidence>
<evidence type="ECO:0000256" key="5">
    <source>
        <dbReference type="ARBA" id="ARBA00023136"/>
    </source>
</evidence>
<evidence type="ECO:0000313" key="8">
    <source>
        <dbReference type="Proteomes" id="UP001523550"/>
    </source>
</evidence>
<proteinExistence type="predicted"/>
<dbReference type="Pfam" id="PF04066">
    <property type="entry name" value="MrpF_PhaF"/>
    <property type="match status" value="1"/>
</dbReference>
<feature type="transmembrane region" description="Helical" evidence="6">
    <location>
        <begin position="33"/>
        <end position="53"/>
    </location>
</feature>
<organism evidence="7 8">
    <name type="scientific">Natronospira proteinivora</name>
    <dbReference type="NCBI Taxonomy" id="1807133"/>
    <lineage>
        <taxon>Bacteria</taxon>
        <taxon>Pseudomonadati</taxon>
        <taxon>Pseudomonadota</taxon>
        <taxon>Gammaproteobacteria</taxon>
        <taxon>Natronospirales</taxon>
        <taxon>Natronospiraceae</taxon>
        <taxon>Natronospira</taxon>
    </lineage>
</organism>
<sequence length="90" mass="9843">MNQILMLMALFLLGNLIVGLLRVYQGPNPADRMLALLLFATTTVATMLLLAYVQSMPALAIVALVFVMLAAIGSIAFVQLPTRIRPDQER</sequence>
<reference evidence="7 8" key="1">
    <citation type="submission" date="2022-03" db="EMBL/GenBank/DDBJ databases">
        <title>Genomic Encyclopedia of Type Strains, Phase III (KMG-III): the genomes of soil and plant-associated and newly described type strains.</title>
        <authorList>
            <person name="Whitman W."/>
        </authorList>
    </citation>
    <scope>NUCLEOTIDE SEQUENCE [LARGE SCALE GENOMIC DNA]</scope>
    <source>
        <strain evidence="7 8">BSker1</strain>
    </source>
</reference>
<protein>
    <submittedName>
        <fullName evidence="7">Multicomponent Na+:H+ antiporter subunit F</fullName>
    </submittedName>
</protein>
<keyword evidence="4 6" id="KW-1133">Transmembrane helix</keyword>
<feature type="transmembrane region" description="Helical" evidence="6">
    <location>
        <begin position="59"/>
        <end position="80"/>
    </location>
</feature>
<evidence type="ECO:0000256" key="3">
    <source>
        <dbReference type="ARBA" id="ARBA00022692"/>
    </source>
</evidence>
<evidence type="ECO:0000256" key="1">
    <source>
        <dbReference type="ARBA" id="ARBA00004651"/>
    </source>
</evidence>
<comment type="caution">
    <text evidence="7">The sequence shown here is derived from an EMBL/GenBank/DDBJ whole genome shotgun (WGS) entry which is preliminary data.</text>
</comment>
<dbReference type="RefSeq" id="WP_253445540.1">
    <property type="nucleotide sequence ID" value="NZ_JALJYF010000001.1"/>
</dbReference>